<evidence type="ECO:0000313" key="2">
    <source>
        <dbReference type="Proteomes" id="UP001732700"/>
    </source>
</evidence>
<proteinExistence type="predicted"/>
<dbReference type="Proteomes" id="UP001732700">
    <property type="component" value="Chromosome 3C"/>
</dbReference>
<sequence>MSGMSDKAYIRSFNTLQNGLGAKTTLDVRELGIQFGCARLIPFVQRGLALYKEHFLAALPPSRRSSTDFGWPMFTAAAFYLCAKRHKLKVDKVKLIDLCGTSSPEFTTVSTSIVDLCFDVFGIAKEKKDPTTIKGNRELLDALPNKRKHGDDSHNSDDSSGDDQDELDKILSFWRCNNQHCKYERNNRAS</sequence>
<keyword evidence="2" id="KW-1185">Reference proteome</keyword>
<organism evidence="1 2">
    <name type="scientific">Avena sativa</name>
    <name type="common">Oat</name>
    <dbReference type="NCBI Taxonomy" id="4498"/>
    <lineage>
        <taxon>Eukaryota</taxon>
        <taxon>Viridiplantae</taxon>
        <taxon>Streptophyta</taxon>
        <taxon>Embryophyta</taxon>
        <taxon>Tracheophyta</taxon>
        <taxon>Spermatophyta</taxon>
        <taxon>Magnoliopsida</taxon>
        <taxon>Liliopsida</taxon>
        <taxon>Poales</taxon>
        <taxon>Poaceae</taxon>
        <taxon>BOP clade</taxon>
        <taxon>Pooideae</taxon>
        <taxon>Poodae</taxon>
        <taxon>Poeae</taxon>
        <taxon>Poeae Chloroplast Group 1 (Aveneae type)</taxon>
        <taxon>Aveninae</taxon>
        <taxon>Avena</taxon>
    </lineage>
</organism>
<evidence type="ECO:0000313" key="1">
    <source>
        <dbReference type="EnsemblPlants" id="AVESA.00010b.r2.3CG0499100.1.CDS"/>
    </source>
</evidence>
<dbReference type="EnsemblPlants" id="AVESA.00010b.r2.3CG0499100.1">
    <property type="protein sequence ID" value="AVESA.00010b.r2.3CG0499100.1.CDS"/>
    <property type="gene ID" value="AVESA.00010b.r2.3CG0499100"/>
</dbReference>
<reference evidence="1" key="2">
    <citation type="submission" date="2025-09" db="UniProtKB">
        <authorList>
            <consortium name="EnsemblPlants"/>
        </authorList>
    </citation>
    <scope>IDENTIFICATION</scope>
</reference>
<name>A0ACD5VQZ9_AVESA</name>
<protein>
    <submittedName>
        <fullName evidence="1">Uncharacterized protein</fullName>
    </submittedName>
</protein>
<reference evidence="1" key="1">
    <citation type="submission" date="2021-05" db="EMBL/GenBank/DDBJ databases">
        <authorList>
            <person name="Scholz U."/>
            <person name="Mascher M."/>
            <person name="Fiebig A."/>
        </authorList>
    </citation>
    <scope>NUCLEOTIDE SEQUENCE [LARGE SCALE GENOMIC DNA]</scope>
</reference>
<accession>A0ACD5VQZ9</accession>